<proteinExistence type="predicted"/>
<dbReference type="Proteomes" id="UP000887574">
    <property type="component" value="Unplaced"/>
</dbReference>
<dbReference type="AlphaFoldDB" id="A0A915E3Z5"/>
<evidence type="ECO:0000313" key="3">
    <source>
        <dbReference type="WBParaSite" id="jg26711"/>
    </source>
</evidence>
<dbReference type="WBParaSite" id="jg26711">
    <property type="protein sequence ID" value="jg26711"/>
    <property type="gene ID" value="jg26711"/>
</dbReference>
<keyword evidence="2" id="KW-1185">Reference proteome</keyword>
<reference evidence="3" key="1">
    <citation type="submission" date="2022-11" db="UniProtKB">
        <authorList>
            <consortium name="WormBaseParasite"/>
        </authorList>
    </citation>
    <scope>IDENTIFICATION</scope>
</reference>
<evidence type="ECO:0000256" key="1">
    <source>
        <dbReference type="SAM" id="MobiDB-lite"/>
    </source>
</evidence>
<organism evidence="2 3">
    <name type="scientific">Ditylenchus dipsaci</name>
    <dbReference type="NCBI Taxonomy" id="166011"/>
    <lineage>
        <taxon>Eukaryota</taxon>
        <taxon>Metazoa</taxon>
        <taxon>Ecdysozoa</taxon>
        <taxon>Nematoda</taxon>
        <taxon>Chromadorea</taxon>
        <taxon>Rhabditida</taxon>
        <taxon>Tylenchina</taxon>
        <taxon>Tylenchomorpha</taxon>
        <taxon>Sphaerularioidea</taxon>
        <taxon>Anguinidae</taxon>
        <taxon>Anguininae</taxon>
        <taxon>Ditylenchus</taxon>
    </lineage>
</organism>
<dbReference type="SUPFAM" id="SSF57603">
    <property type="entry name" value="FnI-like domain"/>
    <property type="match status" value="1"/>
</dbReference>
<protein>
    <submittedName>
        <fullName evidence="3">Uncharacterized protein</fullName>
    </submittedName>
</protein>
<evidence type="ECO:0000313" key="2">
    <source>
        <dbReference type="Proteomes" id="UP000887574"/>
    </source>
</evidence>
<name>A0A915E3Z5_9BILA</name>
<feature type="region of interest" description="Disordered" evidence="1">
    <location>
        <begin position="20"/>
        <end position="43"/>
    </location>
</feature>
<accession>A0A915E3Z5</accession>
<sequence length="97" mass="11377">MQSKNQKDSLDNYRNHTMAFAFDGFRRQPNSEPNDDKRNRRSHHLYTPLKTSEAISNGCFWNGTLVTENSEWHSEKCVLCKCQAEKVWCTSIKNCFD</sequence>